<feature type="transmembrane region" description="Helical" evidence="1">
    <location>
        <begin position="552"/>
        <end position="576"/>
    </location>
</feature>
<dbReference type="InterPro" id="IPR011435">
    <property type="entry name" value="UmpAB"/>
</dbReference>
<dbReference type="AlphaFoldDB" id="A0A968KYZ7"/>
<feature type="transmembrane region" description="Helical" evidence="1">
    <location>
        <begin position="33"/>
        <end position="51"/>
    </location>
</feature>
<reference evidence="2" key="1">
    <citation type="submission" date="2020-03" db="EMBL/GenBank/DDBJ databases">
        <title>Spirochaetal bacteria isolated from arthropods constitute a novel genus Entomospira genus novum within the order Spirochaetales.</title>
        <authorList>
            <person name="Grana-Miraglia L."/>
            <person name="Sikutova S."/>
            <person name="Fingerle V."/>
            <person name="Sing A."/>
            <person name="Castillo-Ramirez S."/>
            <person name="Margos G."/>
            <person name="Rudolf I."/>
        </authorList>
    </citation>
    <scope>NUCLEOTIDE SEQUENCE</scope>
    <source>
        <strain evidence="2">BR149</strain>
    </source>
</reference>
<proteinExistence type="predicted"/>
<organism evidence="2 3">
    <name type="scientific">Entomospira culicis</name>
    <dbReference type="NCBI Taxonomy" id="2719989"/>
    <lineage>
        <taxon>Bacteria</taxon>
        <taxon>Pseudomonadati</taxon>
        <taxon>Spirochaetota</taxon>
        <taxon>Spirochaetia</taxon>
        <taxon>Spirochaetales</taxon>
        <taxon>Spirochaetaceae</taxon>
        <taxon>Entomospira</taxon>
    </lineage>
</organism>
<feature type="transmembrane region" description="Helical" evidence="1">
    <location>
        <begin position="307"/>
        <end position="332"/>
    </location>
</feature>
<feature type="transmembrane region" description="Helical" evidence="1">
    <location>
        <begin position="457"/>
        <end position="478"/>
    </location>
</feature>
<keyword evidence="1" id="KW-0812">Transmembrane</keyword>
<feature type="transmembrane region" description="Helical" evidence="1">
    <location>
        <begin position="100"/>
        <end position="126"/>
    </location>
</feature>
<name>A0A968KYZ7_9SPIO</name>
<accession>A0A968KYZ7</accession>
<sequence length="617" mass="66505">MNAKYQKITITPTQAMTLLGGYAQKKVSAQLKAISFISLYLIIFQVFILGNSLNNPLVIFIGLVAVVLGLAFFLEGLFLSVMPLAEMAGAELPNKTPLTITLGLAFALGALATLAEPAMVVLQSVANFIPMHQAPLLYYLFNENNFLFILALGFGVGFAMLAGSLMTLKNLSLKAFIITLLLLALTLSIIAYLDPRSRPMVALAWDAGGIATGAVTVPLIIAFGLGINRTTGSNSDSNGLGIVTLANLGPINALLTLSLLLRNRMPHPQETLEIFLQDPKASIFTANTLEHIDTSWLSQLSEHLQLFLSQLGAAITAVGPLVLALVVIIMLFIRKKPNLIDEKVLGVLFSIVGMFFLNYGIQTGLTPLGQGVGANVSSIIKPTEAPPKTIENFQIDQLAYFPKADGERVAFFPLVIDDKINYIPFEEALYDAEQKTYHLRADHPIFEEEIALPWGKMALFFAFFVLLGFGAVVAEPTLHALANTLSELTAGSFPKAQLIKQVALGVGIGLAIGVLRMMFDIPFILILLPLYTIALLLTIFSESTYMAIAWDAAGVATGPITVPLVIAVGLGLNQYFQSSEQFGFLTLGATIPILILLTISLGEKIQQRRLKQAGGSQ</sequence>
<evidence type="ECO:0000313" key="2">
    <source>
        <dbReference type="EMBL" id="NIZ68811.1"/>
    </source>
</evidence>
<feature type="transmembrane region" description="Helical" evidence="1">
    <location>
        <begin position="175"/>
        <end position="193"/>
    </location>
</feature>
<gene>
    <name evidence="2" type="ORF">HCT48_01065</name>
</gene>
<feature type="transmembrane region" description="Helical" evidence="1">
    <location>
        <begin position="146"/>
        <end position="168"/>
    </location>
</feature>
<feature type="transmembrane region" description="Helical" evidence="1">
    <location>
        <begin position="239"/>
        <end position="261"/>
    </location>
</feature>
<feature type="transmembrane region" description="Helical" evidence="1">
    <location>
        <begin position="205"/>
        <end position="227"/>
    </location>
</feature>
<evidence type="ECO:0000256" key="1">
    <source>
        <dbReference type="SAM" id="Phobius"/>
    </source>
</evidence>
<comment type="caution">
    <text evidence="2">The sequence shown here is derived from an EMBL/GenBank/DDBJ whole genome shotgun (WGS) entry which is preliminary data.</text>
</comment>
<dbReference type="RefSeq" id="WP_167694928.1">
    <property type="nucleotide sequence ID" value="NZ_CP118181.1"/>
</dbReference>
<protein>
    <submittedName>
        <fullName evidence="2">DUF1538 family protein</fullName>
    </submittedName>
</protein>
<feature type="transmembrane region" description="Helical" evidence="1">
    <location>
        <begin position="498"/>
        <end position="515"/>
    </location>
</feature>
<feature type="transmembrane region" description="Helical" evidence="1">
    <location>
        <begin position="57"/>
        <end position="79"/>
    </location>
</feature>
<keyword evidence="3" id="KW-1185">Reference proteome</keyword>
<dbReference type="EMBL" id="JAATLM010000001">
    <property type="protein sequence ID" value="NIZ68811.1"/>
    <property type="molecule type" value="Genomic_DNA"/>
</dbReference>
<dbReference type="Proteomes" id="UP000778951">
    <property type="component" value="Unassembled WGS sequence"/>
</dbReference>
<keyword evidence="1" id="KW-0472">Membrane</keyword>
<feature type="transmembrane region" description="Helical" evidence="1">
    <location>
        <begin position="521"/>
        <end position="540"/>
    </location>
</feature>
<evidence type="ECO:0000313" key="3">
    <source>
        <dbReference type="Proteomes" id="UP000778951"/>
    </source>
</evidence>
<dbReference type="Pfam" id="PF07556">
    <property type="entry name" value="DUF1538"/>
    <property type="match status" value="2"/>
</dbReference>
<feature type="transmembrane region" description="Helical" evidence="1">
    <location>
        <begin position="582"/>
        <end position="602"/>
    </location>
</feature>
<keyword evidence="1" id="KW-1133">Transmembrane helix</keyword>
<feature type="transmembrane region" description="Helical" evidence="1">
    <location>
        <begin position="344"/>
        <end position="361"/>
    </location>
</feature>